<dbReference type="RefSeq" id="WP_115750421.1">
    <property type="nucleotide sequence ID" value="NZ_PIOD01000016.1"/>
</dbReference>
<feature type="transmembrane region" description="Helical" evidence="1">
    <location>
        <begin position="274"/>
        <end position="298"/>
    </location>
</feature>
<dbReference type="OrthoDB" id="2716100at2"/>
<evidence type="ECO:0000313" key="3">
    <source>
        <dbReference type="Proteomes" id="UP000256520"/>
    </source>
</evidence>
<comment type="caution">
    <text evidence="2">The sequence shown here is derived from an EMBL/GenBank/DDBJ whole genome shotgun (WGS) entry which is preliminary data.</text>
</comment>
<keyword evidence="1" id="KW-0472">Membrane</keyword>
<keyword evidence="1" id="KW-0812">Transmembrane</keyword>
<dbReference type="EMBL" id="PIOD01000016">
    <property type="protein sequence ID" value="RDW16666.1"/>
    <property type="molecule type" value="Genomic_DNA"/>
</dbReference>
<evidence type="ECO:0000256" key="1">
    <source>
        <dbReference type="SAM" id="Phobius"/>
    </source>
</evidence>
<protein>
    <recommendedName>
        <fullName evidence="4">DUF3592 domain-containing protein</fullName>
    </recommendedName>
</protein>
<feature type="transmembrane region" description="Helical" evidence="1">
    <location>
        <begin position="7"/>
        <end position="25"/>
    </location>
</feature>
<name>A0A3D8PKN5_9BACI</name>
<evidence type="ECO:0000313" key="2">
    <source>
        <dbReference type="EMBL" id="RDW16666.1"/>
    </source>
</evidence>
<evidence type="ECO:0008006" key="4">
    <source>
        <dbReference type="Google" id="ProtNLM"/>
    </source>
</evidence>
<dbReference type="AlphaFoldDB" id="A0A3D8PKN5"/>
<sequence length="316" mass="36346">METLKRIGLYIIGIFVFIMFVNGFIDESKALYALIQQQKGEKHAETVQSKAAENDLFGNLTYYAVFKDGNDTNVIYKNNPRTYAKLSKSEFEELEAGDKLEGTLVGAAFSNGDIRSQIYQHLIMMGIALIYPILFILYQLVHIPAVERWTDRHDKWLSRLISGIFISGLCIGLLFSYISMAKSIGSTIQAHTGKQQEAMAIITDRDADYSYKRYERDYYYLALAFEDQEGKTINLTKEVPPSVYHNNNFSVKISYPEGVPYRIHFDSFKVSDTFFYLSAMLIYILTIVLTILLIYAAYLMRRKQKTGSYWPEKKQA</sequence>
<gene>
    <name evidence="2" type="ORF">CWR45_13620</name>
</gene>
<accession>A0A3D8PKN5</accession>
<feature type="transmembrane region" description="Helical" evidence="1">
    <location>
        <begin position="160"/>
        <end position="178"/>
    </location>
</feature>
<dbReference type="Proteomes" id="UP000256520">
    <property type="component" value="Unassembled WGS sequence"/>
</dbReference>
<reference evidence="3" key="1">
    <citation type="submission" date="2017-11" db="EMBL/GenBank/DDBJ databases">
        <authorList>
            <person name="Zhu W."/>
        </authorList>
    </citation>
    <scope>NUCLEOTIDE SEQUENCE [LARGE SCALE GENOMIC DNA]</scope>
    <source>
        <strain evidence="3">CAU 1051</strain>
    </source>
</reference>
<proteinExistence type="predicted"/>
<keyword evidence="1" id="KW-1133">Transmembrane helix</keyword>
<feature type="transmembrane region" description="Helical" evidence="1">
    <location>
        <begin position="118"/>
        <end position="140"/>
    </location>
</feature>
<organism evidence="2 3">
    <name type="scientific">Oceanobacillus chungangensis</name>
    <dbReference type="NCBI Taxonomy" id="1229152"/>
    <lineage>
        <taxon>Bacteria</taxon>
        <taxon>Bacillati</taxon>
        <taxon>Bacillota</taxon>
        <taxon>Bacilli</taxon>
        <taxon>Bacillales</taxon>
        <taxon>Bacillaceae</taxon>
        <taxon>Oceanobacillus</taxon>
    </lineage>
</organism>
<keyword evidence="3" id="KW-1185">Reference proteome</keyword>